<feature type="transmembrane region" description="Helical" evidence="1">
    <location>
        <begin position="54"/>
        <end position="77"/>
    </location>
</feature>
<feature type="transmembrane region" description="Helical" evidence="1">
    <location>
        <begin position="133"/>
        <end position="153"/>
    </location>
</feature>
<dbReference type="OrthoDB" id="7618842at2"/>
<dbReference type="PATRIC" id="fig|1280950.3.peg.2056"/>
<feature type="transmembrane region" description="Helical" evidence="1">
    <location>
        <begin position="20"/>
        <end position="42"/>
    </location>
</feature>
<feature type="transmembrane region" description="Helical" evidence="1">
    <location>
        <begin position="83"/>
        <end position="103"/>
    </location>
</feature>
<evidence type="ECO:0000313" key="2">
    <source>
        <dbReference type="EMBL" id="KCZ92415.1"/>
    </source>
</evidence>
<keyword evidence="1" id="KW-1133">Transmembrane helix</keyword>
<proteinExistence type="predicted"/>
<evidence type="ECO:0000256" key="1">
    <source>
        <dbReference type="SAM" id="Phobius"/>
    </source>
</evidence>
<reference evidence="2 3" key="1">
    <citation type="journal article" date="2014" name="Antonie Van Leeuwenhoek">
        <title>Hyphomonas beringensis sp. nov. and Hyphomonas chukchiensis sp. nov., isolated from surface seawater of the Bering Sea and Chukchi Sea.</title>
        <authorList>
            <person name="Li C."/>
            <person name="Lai Q."/>
            <person name="Li G."/>
            <person name="Dong C."/>
            <person name="Wang J."/>
            <person name="Liao Y."/>
            <person name="Shao Z."/>
        </authorList>
    </citation>
    <scope>NUCLEOTIDE SEQUENCE [LARGE SCALE GENOMIC DNA]</scope>
    <source>
        <strain evidence="2 3">MHS-2</strain>
    </source>
</reference>
<keyword evidence="3" id="KW-1185">Reference proteome</keyword>
<gene>
    <name evidence="2" type="ORF">HJO_10279</name>
</gene>
<comment type="caution">
    <text evidence="2">The sequence shown here is derived from an EMBL/GenBank/DDBJ whole genome shotgun (WGS) entry which is preliminary data.</text>
</comment>
<keyword evidence="1" id="KW-0812">Transmembrane</keyword>
<dbReference type="EMBL" id="ARYK01000004">
    <property type="protein sequence ID" value="KCZ92415.1"/>
    <property type="molecule type" value="Genomic_DNA"/>
</dbReference>
<accession>A0A059FP22</accession>
<name>A0A059FP22_9PROT</name>
<protein>
    <submittedName>
        <fullName evidence="2">Uncharacterized protein</fullName>
    </submittedName>
</protein>
<keyword evidence="1" id="KW-0472">Membrane</keyword>
<feature type="transmembrane region" description="Helical" evidence="1">
    <location>
        <begin position="110"/>
        <end position="127"/>
    </location>
</feature>
<organism evidence="2 3">
    <name type="scientific">Hyphomonas johnsonii MHS-2</name>
    <dbReference type="NCBI Taxonomy" id="1280950"/>
    <lineage>
        <taxon>Bacteria</taxon>
        <taxon>Pseudomonadati</taxon>
        <taxon>Pseudomonadota</taxon>
        <taxon>Alphaproteobacteria</taxon>
        <taxon>Hyphomonadales</taxon>
        <taxon>Hyphomonadaceae</taxon>
        <taxon>Hyphomonas</taxon>
    </lineage>
</organism>
<dbReference type="AlphaFoldDB" id="A0A059FP22"/>
<dbReference type="RefSeq" id="WP_035616643.1">
    <property type="nucleotide sequence ID" value="NZ_ARYK01000004.1"/>
</dbReference>
<dbReference type="Proteomes" id="UP000025171">
    <property type="component" value="Unassembled WGS sequence"/>
</dbReference>
<evidence type="ECO:0000313" key="3">
    <source>
        <dbReference type="Proteomes" id="UP000025171"/>
    </source>
</evidence>
<sequence>MKYLAFMTRTDGPRPLYLLWAYLATVAGTIVFATLAVLLFPTPQTAGEAAAPPPFFGLVIVWPLISTLMVWGVVAGTRRITPTYWHAAGLATAAFIVFFSLIAGIQGGMIFAWPYFMFCLTFLAWQLKSNLDGFVMTFLLQAAVNFLPAVLMMSQAD</sequence>
<dbReference type="STRING" id="1280950.HJO_10279"/>